<gene>
    <name evidence="2" type="ORF">OBRU01_23280</name>
</gene>
<dbReference type="EMBL" id="JTDY01007689">
    <property type="protein sequence ID" value="KOB65012.1"/>
    <property type="molecule type" value="Genomic_DNA"/>
</dbReference>
<evidence type="ECO:0000313" key="2">
    <source>
        <dbReference type="EMBL" id="KOB65012.1"/>
    </source>
</evidence>
<dbReference type="PROSITE" id="PS00141">
    <property type="entry name" value="ASP_PROTEASE"/>
    <property type="match status" value="1"/>
</dbReference>
<organism evidence="2 3">
    <name type="scientific">Operophtera brumata</name>
    <name type="common">Winter moth</name>
    <name type="synonym">Phalaena brumata</name>
    <dbReference type="NCBI Taxonomy" id="104452"/>
    <lineage>
        <taxon>Eukaryota</taxon>
        <taxon>Metazoa</taxon>
        <taxon>Ecdysozoa</taxon>
        <taxon>Arthropoda</taxon>
        <taxon>Hexapoda</taxon>
        <taxon>Insecta</taxon>
        <taxon>Pterygota</taxon>
        <taxon>Neoptera</taxon>
        <taxon>Endopterygota</taxon>
        <taxon>Lepidoptera</taxon>
        <taxon>Glossata</taxon>
        <taxon>Ditrysia</taxon>
        <taxon>Geometroidea</taxon>
        <taxon>Geometridae</taxon>
        <taxon>Larentiinae</taxon>
        <taxon>Operophtera</taxon>
    </lineage>
</organism>
<dbReference type="InterPro" id="IPR021109">
    <property type="entry name" value="Peptidase_aspartic_dom_sf"/>
</dbReference>
<dbReference type="GO" id="GO:0004190">
    <property type="term" value="F:aspartic-type endopeptidase activity"/>
    <property type="evidence" value="ECO:0007669"/>
    <property type="project" value="InterPro"/>
</dbReference>
<dbReference type="Pfam" id="PF08284">
    <property type="entry name" value="RVP_2"/>
    <property type="match status" value="1"/>
</dbReference>
<dbReference type="Gene3D" id="2.40.70.10">
    <property type="entry name" value="Acid Proteases"/>
    <property type="match status" value="1"/>
</dbReference>
<proteinExistence type="predicted"/>
<protein>
    <submittedName>
        <fullName evidence="2">Retrovirus-related Pol polyprotein from transposon 17.6</fullName>
    </submittedName>
</protein>
<name>A0A0L7KNY7_OPEBR</name>
<comment type="caution">
    <text evidence="2">The sequence shown here is derived from an EMBL/GenBank/DDBJ whole genome shotgun (WGS) entry which is preliminary data.</text>
</comment>
<evidence type="ECO:0000256" key="1">
    <source>
        <dbReference type="SAM" id="MobiDB-lite"/>
    </source>
</evidence>
<accession>A0A0L7KNY7</accession>
<feature type="compositionally biased region" description="Low complexity" evidence="1">
    <location>
        <begin position="93"/>
        <end position="113"/>
    </location>
</feature>
<reference evidence="2 3" key="1">
    <citation type="journal article" date="2015" name="Genome Biol. Evol.">
        <title>The genome of winter moth (Operophtera brumata) provides a genomic perspective on sexual dimorphism and phenology.</title>
        <authorList>
            <person name="Derks M.F."/>
            <person name="Smit S."/>
            <person name="Salis L."/>
            <person name="Schijlen E."/>
            <person name="Bossers A."/>
            <person name="Mateman C."/>
            <person name="Pijl A.S."/>
            <person name="de Ridder D."/>
            <person name="Groenen M.A."/>
            <person name="Visser M.E."/>
            <person name="Megens H.J."/>
        </authorList>
    </citation>
    <scope>NUCLEOTIDE SEQUENCE [LARGE SCALE GENOMIC DNA]</scope>
    <source>
        <strain evidence="2">WM2013NL</strain>
        <tissue evidence="2">Head and thorax</tissue>
    </source>
</reference>
<feature type="compositionally biased region" description="Polar residues" evidence="1">
    <location>
        <begin position="312"/>
        <end position="321"/>
    </location>
</feature>
<dbReference type="SUPFAM" id="SSF50630">
    <property type="entry name" value="Acid proteases"/>
    <property type="match status" value="1"/>
</dbReference>
<dbReference type="CDD" id="cd00303">
    <property type="entry name" value="retropepsin_like"/>
    <property type="match status" value="1"/>
</dbReference>
<feature type="compositionally biased region" description="Basic and acidic residues" evidence="1">
    <location>
        <begin position="1"/>
        <end position="10"/>
    </location>
</feature>
<feature type="compositionally biased region" description="Basic and acidic residues" evidence="1">
    <location>
        <begin position="17"/>
        <end position="27"/>
    </location>
</feature>
<dbReference type="Gene3D" id="1.10.340.70">
    <property type="match status" value="1"/>
</dbReference>
<feature type="non-terminal residue" evidence="2">
    <location>
        <position position="741"/>
    </location>
</feature>
<keyword evidence="3" id="KW-1185">Reference proteome</keyword>
<feature type="region of interest" description="Disordered" evidence="1">
    <location>
        <begin position="1"/>
        <end position="53"/>
    </location>
</feature>
<dbReference type="AlphaFoldDB" id="A0A0L7KNY7"/>
<feature type="region of interest" description="Disordered" evidence="1">
    <location>
        <begin position="93"/>
        <end position="129"/>
    </location>
</feature>
<dbReference type="Proteomes" id="UP000037510">
    <property type="component" value="Unassembled WGS sequence"/>
</dbReference>
<dbReference type="InterPro" id="IPR001969">
    <property type="entry name" value="Aspartic_peptidase_AS"/>
</dbReference>
<evidence type="ECO:0000313" key="3">
    <source>
        <dbReference type="Proteomes" id="UP000037510"/>
    </source>
</evidence>
<feature type="region of interest" description="Disordered" evidence="1">
    <location>
        <begin position="303"/>
        <end position="325"/>
    </location>
</feature>
<dbReference type="GO" id="GO:0006508">
    <property type="term" value="P:proteolysis"/>
    <property type="evidence" value="ECO:0007669"/>
    <property type="project" value="InterPro"/>
</dbReference>
<sequence>MPPVTRKEAVRQQQQEAGEHEEGDITPKGDNGSVSGVSNADEPITCGSQPTQSPAFQALSEQFLSTLMETITRAQAEANRNLISALFTSNFSTSSSSAPAPSTHVPASASPAEPQRPPEPPVGTSAIARGSSHDGEVLEAFLDSVEIFKECAAVSDDHALRGLPMLLEGEAAIWWRGVKASVISWPDALARLRATYGVTQPAHKIFRQIFAAEQRDDERAEVFLCRIRALLAKLPYVLPESAQIDMCYGLLRRRVKKRVSRECIISLDKLLCDARIAEDAVRESKEVTTNPQVSSIDYPKLAPAVGRKGNLPANSTPNTSEPRPRRTRCNFCRMFGHSTEECRNREKAESSIPITNNNNNNNGDSRREIRCYGCGKVGVVRSKCDVCNGDSKKTTDFNVAVVDSKLSRCRYDVEEPSDIGNNSEIETLVAHACSAVTYKSASHPLVNINVMGRSGVAIIDTGATHCIASPSLYKIMLDSGVEFREIECGIRLADGSRVERKLLEAEVPVTLEGREVSADFLVLPGDETRTLLGVEFLSRAGMVVDVAHSRWTFANEPERPHDFVRERPLSSSAAELVRAESVSFSLREDDGSKLSYEKRRTLDEFIDRRSAQLTDNGPATEFAMYHIKVCTDIASPPYRMSQNRNEASRSHFTRDPDIRDNQRADPEVCKIINDLEADEPSRGRPWSDRGYTISDGILYRYSLETDDGGDARLVVPEHERSKVMVDLHDAPTAGHLSVERT</sequence>